<protein>
    <submittedName>
        <fullName evidence="4">DUF3054 domain-containing protein</fullName>
    </submittedName>
</protein>
<dbReference type="KEGG" id="cliz:G7Y31_10965"/>
<organism evidence="4 5">
    <name type="scientific">Corynebacterium lizhenjunii</name>
    <dbReference type="NCBI Taxonomy" id="2709394"/>
    <lineage>
        <taxon>Bacteria</taxon>
        <taxon>Bacillati</taxon>
        <taxon>Actinomycetota</taxon>
        <taxon>Actinomycetes</taxon>
        <taxon>Mycobacteriales</taxon>
        <taxon>Corynebacteriaceae</taxon>
        <taxon>Corynebacterium</taxon>
    </lineage>
</organism>
<feature type="signal peptide" evidence="3">
    <location>
        <begin position="1"/>
        <end position="21"/>
    </location>
</feature>
<name>A0A7T0PB33_9CORY</name>
<proteinExistence type="predicted"/>
<keyword evidence="3" id="KW-0732">Signal</keyword>
<feature type="chain" id="PRO_5033064671" evidence="3">
    <location>
        <begin position="22"/>
        <end position="142"/>
    </location>
</feature>
<sequence length="142" mass="15716">MRPAPLFDICALILFALFARAAHPPFTFSGAVDAFWPWAVGALVGWGIVSVVRPKNDYGEGAIVWPCAIGIGMLLWILVNGHLPHYTFLLVASIMSFLLMFGWRVIAMRRNARGARNASSSRNAGSARPTDNPRPTRRPRRQ</sequence>
<feature type="transmembrane region" description="Helical" evidence="2">
    <location>
        <begin position="31"/>
        <end position="49"/>
    </location>
</feature>
<dbReference type="InterPro" id="IPR021414">
    <property type="entry name" value="DUF3054"/>
</dbReference>
<dbReference type="Proteomes" id="UP000594681">
    <property type="component" value="Chromosome"/>
</dbReference>
<evidence type="ECO:0000313" key="5">
    <source>
        <dbReference type="Proteomes" id="UP000594681"/>
    </source>
</evidence>
<dbReference type="Pfam" id="PF11255">
    <property type="entry name" value="DUF3054"/>
    <property type="match status" value="1"/>
</dbReference>
<dbReference type="AlphaFoldDB" id="A0A7T0PB33"/>
<keyword evidence="2" id="KW-0472">Membrane</keyword>
<dbReference type="RefSeq" id="WP_165010583.1">
    <property type="nucleotide sequence ID" value="NZ_CP064954.1"/>
</dbReference>
<reference evidence="4 5" key="1">
    <citation type="submission" date="2020-11" db="EMBL/GenBank/DDBJ databases">
        <title>Corynebacterium sp. ZJ-599.</title>
        <authorList>
            <person name="Zhou J."/>
        </authorList>
    </citation>
    <scope>NUCLEOTIDE SEQUENCE [LARGE SCALE GENOMIC DNA]</scope>
    <source>
        <strain evidence="4 5">ZJ-599</strain>
    </source>
</reference>
<evidence type="ECO:0000256" key="2">
    <source>
        <dbReference type="SAM" id="Phobius"/>
    </source>
</evidence>
<keyword evidence="5" id="KW-1185">Reference proteome</keyword>
<keyword evidence="2" id="KW-1133">Transmembrane helix</keyword>
<gene>
    <name evidence="4" type="ORF">G7Y31_10965</name>
</gene>
<keyword evidence="2" id="KW-0812">Transmembrane</keyword>
<dbReference type="EMBL" id="CP064954">
    <property type="protein sequence ID" value="QPK79005.1"/>
    <property type="molecule type" value="Genomic_DNA"/>
</dbReference>
<feature type="transmembrane region" description="Helical" evidence="2">
    <location>
        <begin position="61"/>
        <end position="79"/>
    </location>
</feature>
<feature type="transmembrane region" description="Helical" evidence="2">
    <location>
        <begin position="85"/>
        <end position="106"/>
    </location>
</feature>
<evidence type="ECO:0000256" key="1">
    <source>
        <dbReference type="SAM" id="MobiDB-lite"/>
    </source>
</evidence>
<feature type="region of interest" description="Disordered" evidence="1">
    <location>
        <begin position="116"/>
        <end position="142"/>
    </location>
</feature>
<feature type="compositionally biased region" description="Low complexity" evidence="1">
    <location>
        <begin position="116"/>
        <end position="130"/>
    </location>
</feature>
<accession>A0A7T0PB33</accession>
<evidence type="ECO:0000256" key="3">
    <source>
        <dbReference type="SAM" id="SignalP"/>
    </source>
</evidence>
<evidence type="ECO:0000313" key="4">
    <source>
        <dbReference type="EMBL" id="QPK79005.1"/>
    </source>
</evidence>